<dbReference type="InterPro" id="IPR029055">
    <property type="entry name" value="Ntn_hydrolases_N"/>
</dbReference>
<name>X0Z608_9ZZZZ</name>
<dbReference type="InterPro" id="IPR029057">
    <property type="entry name" value="PRTase-like"/>
</dbReference>
<dbReference type="EMBL" id="BART01003999">
    <property type="protein sequence ID" value="GAG64800.1"/>
    <property type="molecule type" value="Genomic_DNA"/>
</dbReference>
<keyword evidence="1" id="KW-0808">Transferase</keyword>
<dbReference type="SUPFAM" id="SSF53271">
    <property type="entry name" value="PRTase-like"/>
    <property type="match status" value="1"/>
</dbReference>
<proteinExistence type="predicted"/>
<protein>
    <recommendedName>
        <fullName evidence="4">Glutamine amidotransferase type-2 domain-containing protein</fullName>
    </recommendedName>
</protein>
<dbReference type="PANTHER" id="PTHR11907">
    <property type="entry name" value="AMIDOPHOSPHORIBOSYLTRANSFERASE"/>
    <property type="match status" value="1"/>
</dbReference>
<dbReference type="Gene3D" id="3.40.50.2020">
    <property type="match status" value="1"/>
</dbReference>
<evidence type="ECO:0000256" key="1">
    <source>
        <dbReference type="ARBA" id="ARBA00022679"/>
    </source>
</evidence>
<gene>
    <name evidence="3" type="ORF">S01H4_10446</name>
</gene>
<evidence type="ECO:0008006" key="4">
    <source>
        <dbReference type="Google" id="ProtNLM"/>
    </source>
</evidence>
<reference evidence="3" key="1">
    <citation type="journal article" date="2014" name="Front. Microbiol.">
        <title>High frequency of phylogenetically diverse reductive dehalogenase-homologous genes in deep subseafloor sedimentary metagenomes.</title>
        <authorList>
            <person name="Kawai M."/>
            <person name="Futagami T."/>
            <person name="Toyoda A."/>
            <person name="Takaki Y."/>
            <person name="Nishi S."/>
            <person name="Hori S."/>
            <person name="Arai W."/>
            <person name="Tsubouchi T."/>
            <person name="Morono Y."/>
            <person name="Uchiyama I."/>
            <person name="Ito T."/>
            <person name="Fujiyama A."/>
            <person name="Inagaki F."/>
            <person name="Takami H."/>
        </authorList>
    </citation>
    <scope>NUCLEOTIDE SEQUENCE</scope>
    <source>
        <strain evidence="3">Expedition CK06-06</strain>
    </source>
</reference>
<feature type="non-terminal residue" evidence="3">
    <location>
        <position position="1"/>
    </location>
</feature>
<accession>X0Z608</accession>
<dbReference type="SUPFAM" id="SSF56235">
    <property type="entry name" value="N-terminal nucleophile aminohydrolases (Ntn hydrolases)"/>
    <property type="match status" value="1"/>
</dbReference>
<dbReference type="Gene3D" id="3.60.20.10">
    <property type="entry name" value="Glutamine Phosphoribosylpyrophosphate, subunit 1, domain 1"/>
    <property type="match status" value="1"/>
</dbReference>
<comment type="caution">
    <text evidence="3">The sequence shown here is derived from an EMBL/GenBank/DDBJ whole genome shotgun (WGS) entry which is preliminary data.</text>
</comment>
<organism evidence="3">
    <name type="scientific">marine sediment metagenome</name>
    <dbReference type="NCBI Taxonomy" id="412755"/>
    <lineage>
        <taxon>unclassified sequences</taxon>
        <taxon>metagenomes</taxon>
        <taxon>ecological metagenomes</taxon>
    </lineage>
</organism>
<dbReference type="AlphaFoldDB" id="X0Z608"/>
<evidence type="ECO:0000313" key="3">
    <source>
        <dbReference type="EMBL" id="GAG64800.1"/>
    </source>
</evidence>
<evidence type="ECO:0000256" key="2">
    <source>
        <dbReference type="ARBA" id="ARBA00022962"/>
    </source>
</evidence>
<keyword evidence="2" id="KW-0315">Glutamine amidotransferase</keyword>
<sequence>DGIYAVCCPNYRWPLVIGQKEGAVAVSAESGGFDNLGFKLVRDIEPGEILLLKNGSFKQVGVMPSPNPQVCSFRWDYTDFPNSIILGIVCSWVRKRLAARLAQRDIKRGFIPHIAIPVPDSGRFHAIGYYQEFVRQMMLGRIKRIPFYDEYLLKYGFVRSFLRPTKEERQKTAHYKIVISGETINHFLKMLKDAGLDEILEDIKATGRIIIVICDDSIVRGIQIESNLAPKVRRVFEVETEDRTLIKVEIHVRSSNPELLSHCPWGKQRGKERL</sequence>
<dbReference type="GO" id="GO:0016740">
    <property type="term" value="F:transferase activity"/>
    <property type="evidence" value="ECO:0007669"/>
    <property type="project" value="UniProtKB-KW"/>
</dbReference>